<feature type="region of interest" description="Disordered" evidence="4">
    <location>
        <begin position="446"/>
        <end position="495"/>
    </location>
</feature>
<evidence type="ECO:0000256" key="4">
    <source>
        <dbReference type="SAM" id="MobiDB-lite"/>
    </source>
</evidence>
<protein>
    <recommendedName>
        <fullName evidence="5">Amidohydrolase-related domain-containing protein</fullName>
    </recommendedName>
</protein>
<dbReference type="GO" id="GO:0005737">
    <property type="term" value="C:cytoplasm"/>
    <property type="evidence" value="ECO:0007669"/>
    <property type="project" value="InterPro"/>
</dbReference>
<dbReference type="Proteomes" id="UP000319160">
    <property type="component" value="Unassembled WGS sequence"/>
</dbReference>
<dbReference type="InterPro" id="IPR050378">
    <property type="entry name" value="Metallo-dep_Hydrolases_sf"/>
</dbReference>
<accession>A0A553I541</accession>
<feature type="domain" description="Amidohydrolase-related" evidence="5">
    <location>
        <begin position="731"/>
        <end position="1108"/>
    </location>
</feature>
<dbReference type="OrthoDB" id="1924787at2759"/>
<reference evidence="7" key="1">
    <citation type="submission" date="2019-06" db="EMBL/GenBank/DDBJ databases">
        <title>Draft genome sequence of the griseofulvin-producing fungus Xylaria cubensis strain G536.</title>
        <authorList>
            <person name="Mead M.E."/>
            <person name="Raja H.A."/>
            <person name="Steenwyk J.L."/>
            <person name="Knowles S.L."/>
            <person name="Oberlies N.H."/>
            <person name="Rokas A."/>
        </authorList>
    </citation>
    <scope>NUCLEOTIDE SEQUENCE [LARGE SCALE GENOMIC DNA]</scope>
    <source>
        <strain evidence="7">G536</strain>
    </source>
</reference>
<proteinExistence type="inferred from homology"/>
<comment type="similarity">
    <text evidence="1">Belongs to the metallo-dependent hydrolases superfamily. Hydantoinase/dihydropyrimidinase family.</text>
</comment>
<dbReference type="Gene3D" id="3.20.20.140">
    <property type="entry name" value="Metal-dependent hydrolases"/>
    <property type="match status" value="1"/>
</dbReference>
<dbReference type="SUPFAM" id="SSF51338">
    <property type="entry name" value="Composite domain of metallo-dependent hydrolases"/>
    <property type="match status" value="1"/>
</dbReference>
<dbReference type="InterPro" id="IPR011059">
    <property type="entry name" value="Metal-dep_hydrolase_composite"/>
</dbReference>
<dbReference type="PANTHER" id="PTHR11647:SF96">
    <property type="entry name" value="AMIDOHYDROLASE-RELATED DOMAIN-CONTAINING PROTEIN"/>
    <property type="match status" value="1"/>
</dbReference>
<feature type="modified residue" description="N6-carboxylysine" evidence="3">
    <location>
        <position position="812"/>
    </location>
</feature>
<dbReference type="InterPro" id="IPR011778">
    <property type="entry name" value="Hydantoinase/dihydroPyrase"/>
</dbReference>
<comment type="caution">
    <text evidence="6">The sequence shown here is derived from an EMBL/GenBank/DDBJ whole genome shotgun (WGS) entry which is preliminary data.</text>
</comment>
<evidence type="ECO:0000256" key="1">
    <source>
        <dbReference type="ARBA" id="ARBA00008829"/>
    </source>
</evidence>
<sequence>MSQVVQFGPPVYGRHSTGGQWPGGIIQAKLPVLVFRPLTPCFDELAVPLGHKHTDDDFVTYLRHALRHLSGERHQEDYTHRTYGLHALAQKDIVAASIKICMLETQRCADPIFKTRIEEDAFIALLIACADGDMAEVKALNGMLETLSGTSALTTPLLLQILVAVALSHYNNKLISDLVTWSPPPRCNLFNLSSGSNHTWLWGYWARLGRRDEKSLSAWKALFQAEWVASRGSMMDFVYQAQDTAEEVSHAIYIFEQVLQSKAGLPASILNTIEKTVQRGPPAVVAHMLTRLPHQKNQTATALPAHGCGGEVGRRPVCGEESARGGNARSHTAYEAKCEFYRGSQVLSLFLQSCPMLAIRGLIIMSNIDSWRGNDNGESMKMRGTTLRFSAVLISSDNQNDFIHCGILHHVTYQRIFQDGPPDEYSHTSDLRCAGLYDFIRFGDDSSDDSSSNVGLTDHYSDDDHADDHAGGRHAYHEHYDNSHGNDSPEHEGFCDLEAPDPGPAWWDIDFEVVMGSVDTIALLVIFPTKLIVYVLVSPLTRNWQFVSVANGTPERNGNGNWRFYLHCQKFTDYIFSVDVESHGSRDFEVYFLESLVHAKVGSMEGTEYSDLIAIDDWNEVLEPPSTISIVRSLDNWLGRLAASGGLQGGDGGKLFAEASNLVAMDEYDLVITNGVCVTAADVAPLDIAIKNEKVVLLAPSGSLSKARTKRLIDAENGYVMEPSMFGKGSSADTYETGTRSGIAGGTTTIVAFAPQQKSLDSVLVALANTHALARNNSYCDYGFHLLVANPCEKALSEFEQLVSVEGVTSLKIYMTYEALQLRDNEILSVLLAARRNHILTMIHAENGDVLAWLTEKLEAAKLFAPKYHGHSHAPILESEATNRAIALSSLVADTPILLVHVSEPVAALRIRAAQTAGQPIFAETCPQYLFLTRDDLDQPGFEGAKCVCAPPPRDADDQKAIWRGLRNGTFAILSSDHCPFRFDDAVKGKKTCVSEEFPVGKFRHIPNGLPGIETRLPLTFSARGMELTKFVEVTSTNAAKLYGLYPRKGGIIPGVSDADLVVWYPEGRLGEFPLTNDLLHHDADYTPYEGRTLRNWPRYTILRGRVVWDRDGGGIVGDKRYGQFLKRQESSLNGIWETVDREGPFDLEKL</sequence>
<dbReference type="EMBL" id="VFLP01000016">
    <property type="protein sequence ID" value="TRX95321.1"/>
    <property type="molecule type" value="Genomic_DNA"/>
</dbReference>
<dbReference type="GO" id="GO:0016810">
    <property type="term" value="F:hydrolase activity, acting on carbon-nitrogen (but not peptide) bonds"/>
    <property type="evidence" value="ECO:0007669"/>
    <property type="project" value="InterPro"/>
</dbReference>
<dbReference type="InterPro" id="IPR006680">
    <property type="entry name" value="Amidohydro-rel"/>
</dbReference>
<dbReference type="FunFam" id="3.20.20.140:FF:000217">
    <property type="entry name" value="Dihydropyrimidinase-related protein 1"/>
    <property type="match status" value="1"/>
</dbReference>
<evidence type="ECO:0000256" key="2">
    <source>
        <dbReference type="ARBA" id="ARBA00022553"/>
    </source>
</evidence>
<keyword evidence="2" id="KW-0597">Phosphoprotein</keyword>
<dbReference type="STRING" id="2512241.A0A553I541"/>
<dbReference type="CDD" id="cd01314">
    <property type="entry name" value="D-HYD"/>
    <property type="match status" value="1"/>
</dbReference>
<evidence type="ECO:0000313" key="7">
    <source>
        <dbReference type="Proteomes" id="UP000319160"/>
    </source>
</evidence>
<evidence type="ECO:0000256" key="3">
    <source>
        <dbReference type="PIRSR" id="PIRSR611778-50"/>
    </source>
</evidence>
<evidence type="ECO:0000259" key="5">
    <source>
        <dbReference type="Pfam" id="PF01979"/>
    </source>
</evidence>
<dbReference type="SUPFAM" id="SSF51556">
    <property type="entry name" value="Metallo-dependent hydrolases"/>
    <property type="match status" value="1"/>
</dbReference>
<keyword evidence="7" id="KW-1185">Reference proteome</keyword>
<evidence type="ECO:0000313" key="6">
    <source>
        <dbReference type="EMBL" id="TRX95321.1"/>
    </source>
</evidence>
<feature type="compositionally biased region" description="Basic and acidic residues" evidence="4">
    <location>
        <begin position="459"/>
        <end position="494"/>
    </location>
</feature>
<dbReference type="InterPro" id="IPR032466">
    <property type="entry name" value="Metal_Hydrolase"/>
</dbReference>
<dbReference type="Pfam" id="PF01979">
    <property type="entry name" value="Amidohydro_1"/>
    <property type="match status" value="1"/>
</dbReference>
<comment type="PTM">
    <text evidence="3">Carbamylation allows a single lysine to coordinate two divalent metal cations.</text>
</comment>
<dbReference type="Gene3D" id="2.30.40.10">
    <property type="entry name" value="Urease, subunit C, domain 1"/>
    <property type="match status" value="1"/>
</dbReference>
<dbReference type="AlphaFoldDB" id="A0A553I541"/>
<name>A0A553I541_9PEZI</name>
<gene>
    <name evidence="6" type="ORF">FHL15_003652</name>
</gene>
<dbReference type="PANTHER" id="PTHR11647">
    <property type="entry name" value="HYDRANTOINASE/DIHYDROPYRIMIDINASE FAMILY MEMBER"/>
    <property type="match status" value="1"/>
</dbReference>
<organism evidence="6 7">
    <name type="scientific">Xylaria flabelliformis</name>
    <dbReference type="NCBI Taxonomy" id="2512241"/>
    <lineage>
        <taxon>Eukaryota</taxon>
        <taxon>Fungi</taxon>
        <taxon>Dikarya</taxon>
        <taxon>Ascomycota</taxon>
        <taxon>Pezizomycotina</taxon>
        <taxon>Sordariomycetes</taxon>
        <taxon>Xylariomycetidae</taxon>
        <taxon>Xylariales</taxon>
        <taxon>Xylariaceae</taxon>
        <taxon>Xylaria</taxon>
    </lineage>
</organism>